<feature type="compositionally biased region" description="Basic and acidic residues" evidence="1">
    <location>
        <begin position="428"/>
        <end position="447"/>
    </location>
</feature>
<accession>A0ABR0KVP5</accession>
<sequence>MVPLARYTITLTQTQLSLVLPAAPRAAPRNLKRKLSLDTGSSRKRGRQTLTSTSVKDTFVEEVLSGVGGAKCKRTSNMPSHMSYLLARKKSSSTISRDKSESISDASSDTTSTKARSAQYQYSTYAAELAQKGNSFMSKSNLGITDASKALCQELLEKAQTIPKGTKFDDDRFEKTCERIRNKNEAKVVQDVTRLIVPSVEDLADIPGNAKHLDELIESVDEKWANCIPVTMPRPEPDYAVGFAEKAFTAEQLEKLTPWIGGRKDTSYFRATKSMYFPFLTCEVKRNGRSLEVADRQNAHSMTIAVRAVVELFKEAKREQEVNREILAFSVSHDHQEVKLYGHYAVIGDNTAFYRHPIRHFIFTEEDGSAKWTAYQFTKNIYDNWVPTHLKKICSAVDELPRSGVPEPAEISDELESKAHSAPSVGEQENRKSSDDPGHVEAVKEPVPRLLGGSSPIEEAEDHQLLLARNADNLGDARPTTPDTSPSEGSPARRPLKRRSSTLKKEENKRPRPPLNGVFDGQVDQGNGSLALPS</sequence>
<feature type="region of interest" description="Disordered" evidence="1">
    <location>
        <begin position="30"/>
        <end position="52"/>
    </location>
</feature>
<keyword evidence="4" id="KW-1185">Reference proteome</keyword>
<evidence type="ECO:0000259" key="2">
    <source>
        <dbReference type="Pfam" id="PF25545"/>
    </source>
</evidence>
<feature type="region of interest" description="Disordered" evidence="1">
    <location>
        <begin position="401"/>
        <end position="534"/>
    </location>
</feature>
<feature type="compositionally biased region" description="Low complexity" evidence="1">
    <location>
        <begin position="103"/>
        <end position="115"/>
    </location>
</feature>
<gene>
    <name evidence="3" type="ORF">LTR16_000796</name>
</gene>
<dbReference type="EMBL" id="JAVRRA010024645">
    <property type="protein sequence ID" value="KAK5131395.1"/>
    <property type="molecule type" value="Genomic_DNA"/>
</dbReference>
<dbReference type="InterPro" id="IPR057684">
    <property type="entry name" value="DUF7924"/>
</dbReference>
<evidence type="ECO:0000313" key="4">
    <source>
        <dbReference type="Proteomes" id="UP001357485"/>
    </source>
</evidence>
<feature type="region of interest" description="Disordered" evidence="1">
    <location>
        <begin position="88"/>
        <end position="115"/>
    </location>
</feature>
<evidence type="ECO:0000313" key="3">
    <source>
        <dbReference type="EMBL" id="KAK5131395.1"/>
    </source>
</evidence>
<evidence type="ECO:0000256" key="1">
    <source>
        <dbReference type="SAM" id="MobiDB-lite"/>
    </source>
</evidence>
<dbReference type="Pfam" id="PF25545">
    <property type="entry name" value="DUF7924"/>
    <property type="match status" value="1"/>
</dbReference>
<dbReference type="Proteomes" id="UP001357485">
    <property type="component" value="Unassembled WGS sequence"/>
</dbReference>
<reference evidence="3 4" key="1">
    <citation type="submission" date="2023-08" db="EMBL/GenBank/DDBJ databases">
        <title>Black Yeasts Isolated from many extreme environments.</title>
        <authorList>
            <person name="Coleine C."/>
            <person name="Stajich J.E."/>
            <person name="Selbmann L."/>
        </authorList>
    </citation>
    <scope>NUCLEOTIDE SEQUENCE [LARGE SCALE GENOMIC DNA]</scope>
    <source>
        <strain evidence="3 4">CCFEE 536</strain>
    </source>
</reference>
<comment type="caution">
    <text evidence="3">The sequence shown here is derived from an EMBL/GenBank/DDBJ whole genome shotgun (WGS) entry which is preliminary data.</text>
</comment>
<proteinExistence type="predicted"/>
<dbReference type="PANTHER" id="PTHR42470">
    <property type="entry name" value="VAST DOMAIN-CONTAINING PROTEIN"/>
    <property type="match status" value="1"/>
</dbReference>
<name>A0ABR0KVP5_9PEZI</name>
<protein>
    <recommendedName>
        <fullName evidence="2">DUF7924 domain-containing protein</fullName>
    </recommendedName>
</protein>
<organism evidence="3 4">
    <name type="scientific">Cryomyces antarcticus</name>
    <dbReference type="NCBI Taxonomy" id="329879"/>
    <lineage>
        <taxon>Eukaryota</taxon>
        <taxon>Fungi</taxon>
        <taxon>Dikarya</taxon>
        <taxon>Ascomycota</taxon>
        <taxon>Pezizomycotina</taxon>
        <taxon>Dothideomycetes</taxon>
        <taxon>Dothideomycetes incertae sedis</taxon>
        <taxon>Cryomyces</taxon>
    </lineage>
</organism>
<feature type="domain" description="DUF7924" evidence="2">
    <location>
        <begin position="172"/>
        <end position="397"/>
    </location>
</feature>
<dbReference type="PANTHER" id="PTHR42470:SF2">
    <property type="match status" value="1"/>
</dbReference>